<proteinExistence type="predicted"/>
<organism evidence="1 2">
    <name type="scientific">Podospora aff. communis PSN243</name>
    <dbReference type="NCBI Taxonomy" id="3040156"/>
    <lineage>
        <taxon>Eukaryota</taxon>
        <taxon>Fungi</taxon>
        <taxon>Dikarya</taxon>
        <taxon>Ascomycota</taxon>
        <taxon>Pezizomycotina</taxon>
        <taxon>Sordariomycetes</taxon>
        <taxon>Sordariomycetidae</taxon>
        <taxon>Sordariales</taxon>
        <taxon>Podosporaceae</taxon>
        <taxon>Podospora</taxon>
    </lineage>
</organism>
<evidence type="ECO:0008006" key="3">
    <source>
        <dbReference type="Google" id="ProtNLM"/>
    </source>
</evidence>
<keyword evidence="2" id="KW-1185">Reference proteome</keyword>
<protein>
    <recommendedName>
        <fullName evidence="3">Transposase</fullName>
    </recommendedName>
</protein>
<reference evidence="1" key="2">
    <citation type="submission" date="2023-05" db="EMBL/GenBank/DDBJ databases">
        <authorList>
            <consortium name="Lawrence Berkeley National Laboratory"/>
            <person name="Steindorff A."/>
            <person name="Hensen N."/>
            <person name="Bonometti L."/>
            <person name="Westerberg I."/>
            <person name="Brannstrom I.O."/>
            <person name="Guillou S."/>
            <person name="Cros-Aarteil S."/>
            <person name="Calhoun S."/>
            <person name="Haridas S."/>
            <person name="Kuo A."/>
            <person name="Mondo S."/>
            <person name="Pangilinan J."/>
            <person name="Riley R."/>
            <person name="Labutti K."/>
            <person name="Andreopoulos B."/>
            <person name="Lipzen A."/>
            <person name="Chen C."/>
            <person name="Yanf M."/>
            <person name="Daum C."/>
            <person name="Ng V."/>
            <person name="Clum A."/>
            <person name="Ohm R."/>
            <person name="Martin F."/>
            <person name="Silar P."/>
            <person name="Natvig D."/>
            <person name="Lalanne C."/>
            <person name="Gautier V."/>
            <person name="Ament-Velasquez S.L."/>
            <person name="Kruys A."/>
            <person name="Hutchinson M.I."/>
            <person name="Powell A.J."/>
            <person name="Barry K."/>
            <person name="Miller A.N."/>
            <person name="Grigoriev I.V."/>
            <person name="Debuchy R."/>
            <person name="Gladieux P."/>
            <person name="Thoren M.H."/>
            <person name="Johannesson H."/>
        </authorList>
    </citation>
    <scope>NUCLEOTIDE SEQUENCE</scope>
    <source>
        <strain evidence="1">PSN243</strain>
    </source>
</reference>
<name>A0AAV9GN47_9PEZI</name>
<gene>
    <name evidence="1" type="ORF">QBC34DRAFT_404861</name>
</gene>
<dbReference type="AlphaFoldDB" id="A0AAV9GN47"/>
<evidence type="ECO:0000313" key="2">
    <source>
        <dbReference type="Proteomes" id="UP001321760"/>
    </source>
</evidence>
<reference evidence="1" key="1">
    <citation type="journal article" date="2023" name="Mol. Phylogenet. Evol.">
        <title>Genome-scale phylogeny and comparative genomics of the fungal order Sordariales.</title>
        <authorList>
            <person name="Hensen N."/>
            <person name="Bonometti L."/>
            <person name="Westerberg I."/>
            <person name="Brannstrom I.O."/>
            <person name="Guillou S."/>
            <person name="Cros-Aarteil S."/>
            <person name="Calhoun S."/>
            <person name="Haridas S."/>
            <person name="Kuo A."/>
            <person name="Mondo S."/>
            <person name="Pangilinan J."/>
            <person name="Riley R."/>
            <person name="LaButti K."/>
            <person name="Andreopoulos B."/>
            <person name="Lipzen A."/>
            <person name="Chen C."/>
            <person name="Yan M."/>
            <person name="Daum C."/>
            <person name="Ng V."/>
            <person name="Clum A."/>
            <person name="Steindorff A."/>
            <person name="Ohm R.A."/>
            <person name="Martin F."/>
            <person name="Silar P."/>
            <person name="Natvig D.O."/>
            <person name="Lalanne C."/>
            <person name="Gautier V."/>
            <person name="Ament-Velasquez S.L."/>
            <person name="Kruys A."/>
            <person name="Hutchinson M.I."/>
            <person name="Powell A.J."/>
            <person name="Barry K."/>
            <person name="Miller A.N."/>
            <person name="Grigoriev I.V."/>
            <person name="Debuchy R."/>
            <person name="Gladieux P."/>
            <person name="Hiltunen Thoren M."/>
            <person name="Johannesson H."/>
        </authorList>
    </citation>
    <scope>NUCLEOTIDE SEQUENCE</scope>
    <source>
        <strain evidence="1">PSN243</strain>
    </source>
</reference>
<accession>A0AAV9GN47</accession>
<sequence length="171" mass="19520">MTGKPLNEFQREILKKLLQIQKLTNHDIAFVLEVDERTIRRRRSEFAATGKLAKKRDVGKNAEKLKPEYLEKLLEWLKAHDDAPLLDDCQRYLEKDFGLHLSIPTISRHLRKATGGFRPSNKARRAINIPRDAEGRMLDLGLSSSGTTPQEEVLEQLRQNVQKGAAAPQTQ</sequence>
<dbReference type="InterPro" id="IPR009057">
    <property type="entry name" value="Homeodomain-like_sf"/>
</dbReference>
<dbReference type="EMBL" id="MU865937">
    <property type="protein sequence ID" value="KAK4449415.1"/>
    <property type="molecule type" value="Genomic_DNA"/>
</dbReference>
<dbReference type="Proteomes" id="UP001321760">
    <property type="component" value="Unassembled WGS sequence"/>
</dbReference>
<comment type="caution">
    <text evidence="1">The sequence shown here is derived from an EMBL/GenBank/DDBJ whole genome shotgun (WGS) entry which is preliminary data.</text>
</comment>
<dbReference type="SUPFAM" id="SSF46689">
    <property type="entry name" value="Homeodomain-like"/>
    <property type="match status" value="1"/>
</dbReference>
<evidence type="ECO:0000313" key="1">
    <source>
        <dbReference type="EMBL" id="KAK4449415.1"/>
    </source>
</evidence>